<evidence type="ECO:0000313" key="14">
    <source>
        <dbReference type="EMBL" id="KAJ4844591.1"/>
    </source>
</evidence>
<feature type="coiled-coil region" evidence="11">
    <location>
        <begin position="593"/>
        <end position="620"/>
    </location>
</feature>
<dbReference type="PANTHER" id="PTHR31846">
    <property type="entry name" value="CRS1 / YHBY (CRM) DOMAIN-CONTAINING PROTEIN"/>
    <property type="match status" value="1"/>
</dbReference>
<evidence type="ECO:0000256" key="7">
    <source>
        <dbReference type="ARBA" id="ARBA00022946"/>
    </source>
</evidence>
<reference evidence="14" key="2">
    <citation type="journal article" date="2023" name="Plants (Basel)">
        <title>Annotation of the Turnera subulata (Passifloraceae) Draft Genome Reveals the S-Locus Evolved after the Divergence of Turneroideae from Passifloroideae in a Stepwise Manner.</title>
        <authorList>
            <person name="Henning P.M."/>
            <person name="Roalson E.H."/>
            <person name="Mir W."/>
            <person name="McCubbin A.G."/>
            <person name="Shore J.S."/>
        </authorList>
    </citation>
    <scope>NUCLEOTIDE SEQUENCE</scope>
    <source>
        <strain evidence="14">F60SS</strain>
    </source>
</reference>
<protein>
    <recommendedName>
        <fullName evidence="13">CRM domain-containing protein</fullName>
    </recommendedName>
</protein>
<gene>
    <name evidence="14" type="ORF">Tsubulata_011010</name>
</gene>
<evidence type="ECO:0000256" key="6">
    <source>
        <dbReference type="ARBA" id="ARBA00022884"/>
    </source>
</evidence>
<keyword evidence="5" id="KW-0677">Repeat</keyword>
<proteinExistence type="predicted"/>
<feature type="coiled-coil region" evidence="11">
    <location>
        <begin position="758"/>
        <end position="792"/>
    </location>
</feature>
<keyword evidence="6 10" id="KW-0694">RNA-binding</keyword>
<dbReference type="GO" id="GO:0000373">
    <property type="term" value="P:Group II intron splicing"/>
    <property type="evidence" value="ECO:0007669"/>
    <property type="project" value="UniProtKB-ARBA"/>
</dbReference>
<feature type="compositionally biased region" description="Acidic residues" evidence="12">
    <location>
        <begin position="856"/>
        <end position="868"/>
    </location>
</feature>
<dbReference type="SUPFAM" id="SSF75471">
    <property type="entry name" value="YhbY-like"/>
    <property type="match status" value="3"/>
</dbReference>
<dbReference type="Gene3D" id="3.30.110.60">
    <property type="entry name" value="YhbY-like"/>
    <property type="match status" value="3"/>
</dbReference>
<dbReference type="SMART" id="SM01103">
    <property type="entry name" value="CRS1_YhbY"/>
    <property type="match status" value="3"/>
</dbReference>
<keyword evidence="8" id="KW-0508">mRNA splicing</keyword>
<keyword evidence="4" id="KW-0507">mRNA processing</keyword>
<organism evidence="14 15">
    <name type="scientific">Turnera subulata</name>
    <dbReference type="NCBI Taxonomy" id="218843"/>
    <lineage>
        <taxon>Eukaryota</taxon>
        <taxon>Viridiplantae</taxon>
        <taxon>Streptophyta</taxon>
        <taxon>Embryophyta</taxon>
        <taxon>Tracheophyta</taxon>
        <taxon>Spermatophyta</taxon>
        <taxon>Magnoliopsida</taxon>
        <taxon>eudicotyledons</taxon>
        <taxon>Gunneridae</taxon>
        <taxon>Pentapetalae</taxon>
        <taxon>rosids</taxon>
        <taxon>fabids</taxon>
        <taxon>Malpighiales</taxon>
        <taxon>Passifloraceae</taxon>
        <taxon>Turnera</taxon>
    </lineage>
</organism>
<keyword evidence="11" id="KW-0175">Coiled coil</keyword>
<dbReference type="GO" id="GO:1990904">
    <property type="term" value="C:ribonucleoprotein complex"/>
    <property type="evidence" value="ECO:0007669"/>
    <property type="project" value="UniProtKB-KW"/>
</dbReference>
<evidence type="ECO:0000256" key="12">
    <source>
        <dbReference type="SAM" id="MobiDB-lite"/>
    </source>
</evidence>
<sequence>MALVPGRQLHLDSFQSSLSKFHGAPLRFLRCSSSIHLKTETFCSNSHNEKNPPWKSSSFAANTNKTNNASLSISSSWFYGWSKPNKHSYPKPPRAVVNYRESDSGNGGNSGSTMEKIVKKLKKFGYVDGDANEKRGGEPDRAIEKGSVEDIFYVEEGMLPNARGGFSKESPLGIESVFKSDGEVLFPWEKPKREENEEGEEKWTARRKSRTSMAELTLPESELRRLRNLTWQTKSKTKVSGRGVTQEVVDAIHEKWKTSEIAKVKVEGAPALNMKRMHDVLERKTGGLVIWRSGASVSLYRGVSYEVPSVRQNKKTFKRNEMSNNSLPQAAGKTVGFLPVVASGNEVHAPEANMEPSADAERSQEIIKDVEIKYEHEVDKILEGLGPRYTNWPGADPQPVDADMLPGTVPGYQPPFRVLPFGVRSTLGRKEGTDLCRLARVLPPHFALGRSRQLQGLAAAMIKLWEKSSVAKIALKRGVQLTTSERMAEDIKKLTGGILLSRNKDFLVFYRGKDFLTPEVAEALLEKERLAKSLQDEEEQARSRALAFVMPTAEIVEQSGSAGTLGETLDADAKWGKRLDNHHKEKIMREAEIERHTNLVKKLESKLAFAGRRLTRAERALSKVEAFLQPAERQADPSSITDEERFMFRKLGLRMKAFLLLGRRGVFGGTVENMHLHWKYRELVKIILKAKSFEQVKKIALALEAESGGVLVSVDKISKGYAIIVFRGKDYQRPSSLRPKTLLTKRRALARSIEIQRHEALQNHIYVLQAKMDKLRSEIEEMRNAKDQGDDELYDRLDSTYPTDDNEEDIMEEGDEAYLETYNSENDNYGDDESVNTGHNIHLETNFPYNGQNQEYESESEEDVDETYVEAFDRERSDYDDVESEKSTQNLFTDPPSRITDKEREVTERHA</sequence>
<keyword evidence="3" id="KW-0934">Plastid</keyword>
<accession>A0A9Q0JJ77</accession>
<dbReference type="PANTHER" id="PTHR31846:SF19">
    <property type="entry name" value="CRM-DOMAIN CONTAINING FACTOR CFM3A, CHLOROPLASTIC_MITOCHONDRIAL"/>
    <property type="match status" value="1"/>
</dbReference>
<evidence type="ECO:0000256" key="8">
    <source>
        <dbReference type="ARBA" id="ARBA00023187"/>
    </source>
</evidence>
<evidence type="ECO:0000256" key="11">
    <source>
        <dbReference type="SAM" id="Coils"/>
    </source>
</evidence>
<feature type="domain" description="CRM" evidence="13">
    <location>
        <begin position="216"/>
        <end position="312"/>
    </location>
</feature>
<dbReference type="FunFam" id="3.30.110.60:FF:000002">
    <property type="entry name" value="CRS2-associated factor 1, chloroplastic"/>
    <property type="match status" value="2"/>
</dbReference>
<dbReference type="FunFam" id="3.30.110.60:FF:000003">
    <property type="entry name" value="CRM-domain containing factor CFM3B, chloroplastic"/>
    <property type="match status" value="1"/>
</dbReference>
<feature type="compositionally biased region" description="Basic and acidic residues" evidence="12">
    <location>
        <begin position="899"/>
        <end position="911"/>
    </location>
</feature>
<keyword evidence="7" id="KW-0809">Transit peptide</keyword>
<dbReference type="GO" id="GO:0006397">
    <property type="term" value="P:mRNA processing"/>
    <property type="evidence" value="ECO:0007669"/>
    <property type="project" value="UniProtKB-KW"/>
</dbReference>
<dbReference type="InterPro" id="IPR035920">
    <property type="entry name" value="YhbY-like_sf"/>
</dbReference>
<evidence type="ECO:0000256" key="2">
    <source>
        <dbReference type="ARBA" id="ARBA00022528"/>
    </source>
</evidence>
<dbReference type="GO" id="GO:0003729">
    <property type="term" value="F:mRNA binding"/>
    <property type="evidence" value="ECO:0007669"/>
    <property type="project" value="InterPro"/>
</dbReference>
<evidence type="ECO:0000256" key="4">
    <source>
        <dbReference type="ARBA" id="ARBA00022664"/>
    </source>
</evidence>
<reference evidence="14" key="1">
    <citation type="submission" date="2022-02" db="EMBL/GenBank/DDBJ databases">
        <authorList>
            <person name="Henning P.M."/>
            <person name="McCubbin A.G."/>
            <person name="Shore J.S."/>
        </authorList>
    </citation>
    <scope>NUCLEOTIDE SEQUENCE</scope>
    <source>
        <strain evidence="14">F60SS</strain>
        <tissue evidence="14">Leaves</tissue>
    </source>
</reference>
<keyword evidence="15" id="KW-1185">Reference proteome</keyword>
<dbReference type="PROSITE" id="PS51295">
    <property type="entry name" value="CRM"/>
    <property type="match status" value="3"/>
</dbReference>
<name>A0A9Q0JJ77_9ROSI</name>
<dbReference type="AlphaFoldDB" id="A0A9Q0JJ77"/>
<dbReference type="Pfam" id="PF01985">
    <property type="entry name" value="CRS1_YhbY"/>
    <property type="match status" value="3"/>
</dbReference>
<evidence type="ECO:0000256" key="3">
    <source>
        <dbReference type="ARBA" id="ARBA00022640"/>
    </source>
</evidence>
<evidence type="ECO:0000313" key="15">
    <source>
        <dbReference type="Proteomes" id="UP001141552"/>
    </source>
</evidence>
<keyword evidence="9" id="KW-0687">Ribonucleoprotein</keyword>
<evidence type="ECO:0000256" key="1">
    <source>
        <dbReference type="ARBA" id="ARBA00004229"/>
    </source>
</evidence>
<evidence type="ECO:0000256" key="10">
    <source>
        <dbReference type="PROSITE-ProRule" id="PRU00626"/>
    </source>
</evidence>
<keyword evidence="2" id="KW-0150">Chloroplast</keyword>
<dbReference type="InterPro" id="IPR045278">
    <property type="entry name" value="CRS1/CFM2/CFM3"/>
</dbReference>
<dbReference type="Proteomes" id="UP001141552">
    <property type="component" value="Unassembled WGS sequence"/>
</dbReference>
<feature type="domain" description="CRM" evidence="13">
    <location>
        <begin position="425"/>
        <end position="522"/>
    </location>
</feature>
<dbReference type="GO" id="GO:0009507">
    <property type="term" value="C:chloroplast"/>
    <property type="evidence" value="ECO:0007669"/>
    <property type="project" value="UniProtKB-SubCell"/>
</dbReference>
<feature type="region of interest" description="Disordered" evidence="12">
    <location>
        <begin position="835"/>
        <end position="911"/>
    </location>
</feature>
<evidence type="ECO:0000256" key="9">
    <source>
        <dbReference type="ARBA" id="ARBA00023274"/>
    </source>
</evidence>
<evidence type="ECO:0000256" key="5">
    <source>
        <dbReference type="ARBA" id="ARBA00022737"/>
    </source>
</evidence>
<evidence type="ECO:0000259" key="13">
    <source>
        <dbReference type="PROSITE" id="PS51295"/>
    </source>
</evidence>
<dbReference type="OrthoDB" id="551352at2759"/>
<comment type="subcellular location">
    <subcellularLocation>
        <location evidence="1">Plastid</location>
        <location evidence="1">Chloroplast</location>
    </subcellularLocation>
</comment>
<dbReference type="EMBL" id="JAKUCV010001916">
    <property type="protein sequence ID" value="KAJ4844591.1"/>
    <property type="molecule type" value="Genomic_DNA"/>
</dbReference>
<feature type="domain" description="CRM" evidence="13">
    <location>
        <begin position="638"/>
        <end position="738"/>
    </location>
</feature>
<comment type="caution">
    <text evidence="14">The sequence shown here is derived from an EMBL/GenBank/DDBJ whole genome shotgun (WGS) entry which is preliminary data.</text>
</comment>
<dbReference type="InterPro" id="IPR001890">
    <property type="entry name" value="RNA-binding_CRM"/>
</dbReference>